<evidence type="ECO:0000313" key="2">
    <source>
        <dbReference type="EMBL" id="SFV73982.1"/>
    </source>
</evidence>
<proteinExistence type="predicted"/>
<sequence>MLAPLGPPSPVPPSSPDALPSGAGKKNTGPGHRRRPGEDRPQALAVPLRALKTDVRMDWAR</sequence>
<evidence type="ECO:0000256" key="1">
    <source>
        <dbReference type="SAM" id="MobiDB-lite"/>
    </source>
</evidence>
<dbReference type="EMBL" id="LT630450">
    <property type="protein sequence ID" value="SFV73982.1"/>
    <property type="molecule type" value="Genomic_DNA"/>
</dbReference>
<dbReference type="AlphaFoldDB" id="A0A1K1LKH2"/>
<protein>
    <submittedName>
        <fullName evidence="2">Uncharacterized protein</fullName>
    </submittedName>
</protein>
<reference evidence="3" key="1">
    <citation type="submission" date="2016-10" db="EMBL/GenBank/DDBJ databases">
        <authorList>
            <person name="Wegmann U."/>
        </authorList>
    </citation>
    <scope>NUCLEOTIDE SEQUENCE [LARGE SCALE GENOMIC DNA]</scope>
</reference>
<keyword evidence="3" id="KW-1185">Reference proteome</keyword>
<organism evidence="2 3">
    <name type="scientific">Desulfovibrio piger</name>
    <dbReference type="NCBI Taxonomy" id="901"/>
    <lineage>
        <taxon>Bacteria</taxon>
        <taxon>Pseudomonadati</taxon>
        <taxon>Thermodesulfobacteriota</taxon>
        <taxon>Desulfovibrionia</taxon>
        <taxon>Desulfovibrionales</taxon>
        <taxon>Desulfovibrionaceae</taxon>
        <taxon>Desulfovibrio</taxon>
    </lineage>
</organism>
<feature type="compositionally biased region" description="Basic and acidic residues" evidence="1">
    <location>
        <begin position="51"/>
        <end position="61"/>
    </location>
</feature>
<gene>
    <name evidence="2" type="ORF">DESPIGER_2160</name>
</gene>
<dbReference type="Proteomes" id="UP000186323">
    <property type="component" value="Chromosome I"/>
</dbReference>
<evidence type="ECO:0000313" key="3">
    <source>
        <dbReference type="Proteomes" id="UP000186323"/>
    </source>
</evidence>
<accession>A0A1K1LKH2</accession>
<feature type="region of interest" description="Disordered" evidence="1">
    <location>
        <begin position="1"/>
        <end position="61"/>
    </location>
</feature>
<dbReference type="KEGG" id="dpg:DESPIGER_2160"/>
<name>A0A1K1LKH2_9BACT</name>
<feature type="compositionally biased region" description="Pro residues" evidence="1">
    <location>
        <begin position="1"/>
        <end position="15"/>
    </location>
</feature>